<gene>
    <name evidence="12" type="primary">LOC113874634</name>
</gene>
<evidence type="ECO:0000256" key="5">
    <source>
        <dbReference type="ARBA" id="ARBA00022989"/>
    </source>
</evidence>
<feature type="transmembrane region" description="Helical" evidence="9">
    <location>
        <begin position="6"/>
        <end position="26"/>
    </location>
</feature>
<dbReference type="GO" id="GO:0008374">
    <property type="term" value="F:O-acyltransferase activity"/>
    <property type="evidence" value="ECO:0007669"/>
    <property type="project" value="InterPro"/>
</dbReference>
<feature type="transmembrane region" description="Helical" evidence="9">
    <location>
        <begin position="33"/>
        <end position="53"/>
    </location>
</feature>
<keyword evidence="11" id="KW-1185">Reference proteome</keyword>
<sequence>MEGEISNFISILLQVIASLCYCYMIGKNVPKGLPTLLAILPTLMLFLTLPLHLQTMHLVGILSFFISWLANSKLLLFAFDKGPLSDPSMSLKHFLVVASFPVKIKSKNDTRTTSPRHKSPWSCIIKGIIFAGVLTTYKFGDYIPTIILYSLYCMHVYLCLEIILALVSVLVRTLLGVQPDPHFNEPYLSSSLQDFWSRRWNLAVTNILRLTFFEPTYRLVMPILGPKIAPFPAVFVTFLASGLIHELIFYYLGRAKPTWEITCFFVLHGLCILLEVFCKRKLANKLRLPRMVSGPLTLGFVMVTAFWLFFPQLLRCNGVQRALQEFHAVGNFLKDTLSLCFDALTSTLLAMI</sequence>
<feature type="transmembrane region" description="Helical" evidence="9">
    <location>
        <begin position="290"/>
        <end position="310"/>
    </location>
</feature>
<evidence type="ECO:0000313" key="11">
    <source>
        <dbReference type="Proteomes" id="UP000694853"/>
    </source>
</evidence>
<proteinExistence type="inferred from homology"/>
<keyword evidence="8" id="KW-0012">Acyltransferase</keyword>
<dbReference type="Proteomes" id="UP000694853">
    <property type="component" value="Unplaced"/>
</dbReference>
<dbReference type="RefSeq" id="XP_027368651.1">
    <property type="nucleotide sequence ID" value="XM_027512850.1"/>
</dbReference>
<comment type="subcellular location">
    <subcellularLocation>
        <location evidence="1">Membrane</location>
        <topology evidence="1">Multi-pass membrane protein</topology>
    </subcellularLocation>
</comment>
<dbReference type="PIRSF" id="PIRSF037006">
    <property type="entry name" value="Wax_synthase"/>
    <property type="match status" value="1"/>
</dbReference>
<dbReference type="GO" id="GO:0016020">
    <property type="term" value="C:membrane"/>
    <property type="evidence" value="ECO:0007669"/>
    <property type="project" value="UniProtKB-SubCell"/>
</dbReference>
<keyword evidence="6" id="KW-0443">Lipid metabolism</keyword>
<reference evidence="12" key="2">
    <citation type="submission" date="2025-08" db="UniProtKB">
        <authorList>
            <consortium name="RefSeq"/>
        </authorList>
    </citation>
    <scope>IDENTIFICATION</scope>
    <source>
        <tissue evidence="12">Young leaves</tissue>
    </source>
</reference>
<evidence type="ECO:0000256" key="6">
    <source>
        <dbReference type="ARBA" id="ARBA00023098"/>
    </source>
</evidence>
<feature type="domain" description="Wax synthase" evidence="10">
    <location>
        <begin position="181"/>
        <end position="266"/>
    </location>
</feature>
<dbReference type="GO" id="GO:0006629">
    <property type="term" value="P:lipid metabolic process"/>
    <property type="evidence" value="ECO:0007669"/>
    <property type="project" value="UniProtKB-KW"/>
</dbReference>
<evidence type="ECO:0000256" key="4">
    <source>
        <dbReference type="ARBA" id="ARBA00022692"/>
    </source>
</evidence>
<keyword evidence="4 9" id="KW-0812">Transmembrane</keyword>
<evidence type="ECO:0000256" key="8">
    <source>
        <dbReference type="ARBA" id="ARBA00023315"/>
    </source>
</evidence>
<keyword evidence="5 9" id="KW-1133">Transmembrane helix</keyword>
<feature type="transmembrane region" description="Helical" evidence="9">
    <location>
        <begin position="228"/>
        <end position="252"/>
    </location>
</feature>
<name>A0A8B8MIU4_ABRPR</name>
<feature type="transmembrane region" description="Helical" evidence="9">
    <location>
        <begin position="146"/>
        <end position="171"/>
    </location>
</feature>
<dbReference type="PANTHER" id="PTHR31595:SF77">
    <property type="entry name" value="ACYL-COA--STEROL O-ACYLTRANSFERASE 1-LIKE"/>
    <property type="match status" value="1"/>
</dbReference>
<evidence type="ECO:0000256" key="7">
    <source>
        <dbReference type="ARBA" id="ARBA00023136"/>
    </source>
</evidence>
<dbReference type="InterPro" id="IPR032805">
    <property type="entry name" value="Wax_synthase_dom"/>
</dbReference>
<evidence type="ECO:0000313" key="12">
    <source>
        <dbReference type="RefSeq" id="XP_027368651.1"/>
    </source>
</evidence>
<keyword evidence="7 9" id="KW-0472">Membrane</keyword>
<organism evidence="11 12">
    <name type="scientific">Abrus precatorius</name>
    <name type="common">Indian licorice</name>
    <name type="synonym">Glycine abrus</name>
    <dbReference type="NCBI Taxonomy" id="3816"/>
    <lineage>
        <taxon>Eukaryota</taxon>
        <taxon>Viridiplantae</taxon>
        <taxon>Streptophyta</taxon>
        <taxon>Embryophyta</taxon>
        <taxon>Tracheophyta</taxon>
        <taxon>Spermatophyta</taxon>
        <taxon>Magnoliopsida</taxon>
        <taxon>eudicotyledons</taxon>
        <taxon>Gunneridae</taxon>
        <taxon>Pentapetalae</taxon>
        <taxon>rosids</taxon>
        <taxon>fabids</taxon>
        <taxon>Fabales</taxon>
        <taxon>Fabaceae</taxon>
        <taxon>Papilionoideae</taxon>
        <taxon>50 kb inversion clade</taxon>
        <taxon>NPAAA clade</taxon>
        <taxon>indigoferoid/millettioid clade</taxon>
        <taxon>Abreae</taxon>
        <taxon>Abrus</taxon>
    </lineage>
</organism>
<evidence type="ECO:0000256" key="9">
    <source>
        <dbReference type="SAM" id="Phobius"/>
    </source>
</evidence>
<evidence type="ECO:0000259" key="10">
    <source>
        <dbReference type="Pfam" id="PF13813"/>
    </source>
</evidence>
<dbReference type="AlphaFoldDB" id="A0A8B8MIU4"/>
<protein>
    <submittedName>
        <fullName evidence="12">Acyl-CoA--sterol O-acyltransferase 1-like</fullName>
    </submittedName>
</protein>
<accession>A0A8B8MIU4</accession>
<evidence type="ECO:0000256" key="2">
    <source>
        <dbReference type="ARBA" id="ARBA00007282"/>
    </source>
</evidence>
<feature type="transmembrane region" description="Helical" evidence="9">
    <location>
        <begin position="121"/>
        <end position="140"/>
    </location>
</feature>
<dbReference type="OrthoDB" id="1077582at2759"/>
<dbReference type="InterPro" id="IPR044851">
    <property type="entry name" value="Wax_synthase"/>
</dbReference>
<evidence type="ECO:0000256" key="3">
    <source>
        <dbReference type="ARBA" id="ARBA00022679"/>
    </source>
</evidence>
<feature type="transmembrane region" description="Helical" evidence="9">
    <location>
        <begin position="59"/>
        <end position="79"/>
    </location>
</feature>
<keyword evidence="3" id="KW-0808">Transferase</keyword>
<evidence type="ECO:0000256" key="1">
    <source>
        <dbReference type="ARBA" id="ARBA00004141"/>
    </source>
</evidence>
<dbReference type="InterPro" id="IPR017088">
    <property type="entry name" value="Wax_synthase_Magnoliopsida"/>
</dbReference>
<dbReference type="GeneID" id="113874634"/>
<dbReference type="PANTHER" id="PTHR31595">
    <property type="entry name" value="LONG-CHAIN-ALCOHOL O-FATTY-ACYLTRANSFERASE 3-RELATED"/>
    <property type="match status" value="1"/>
</dbReference>
<dbReference type="Pfam" id="PF13813">
    <property type="entry name" value="MBOAT_2"/>
    <property type="match status" value="1"/>
</dbReference>
<reference evidence="11" key="1">
    <citation type="journal article" date="2019" name="Toxins">
        <title>Detection of Abrin-Like and Prepropulchellin-Like Toxin Genes and Transcripts Using Whole Genome Sequencing and Full-Length Transcript Sequencing of Abrus precatorius.</title>
        <authorList>
            <person name="Hovde B.T."/>
            <person name="Daligault H.E."/>
            <person name="Hanschen E.R."/>
            <person name="Kunde Y.A."/>
            <person name="Johnson M.B."/>
            <person name="Starkenburg S.R."/>
            <person name="Johnson S.L."/>
        </authorList>
    </citation>
    <scope>NUCLEOTIDE SEQUENCE [LARGE SCALE GENOMIC DNA]</scope>
</reference>
<comment type="similarity">
    <text evidence="2">Belongs to the wax synthase family.</text>
</comment>
<feature type="transmembrane region" description="Helical" evidence="9">
    <location>
        <begin position="258"/>
        <end position="278"/>
    </location>
</feature>
<dbReference type="KEGG" id="aprc:113874634"/>